<evidence type="ECO:0000259" key="9">
    <source>
        <dbReference type="Pfam" id="PF13231"/>
    </source>
</evidence>
<dbReference type="PANTHER" id="PTHR33908:SF3">
    <property type="entry name" value="UNDECAPRENYL PHOSPHATE-ALPHA-4-AMINO-4-DEOXY-L-ARABINOSE ARABINOSYL TRANSFERASE"/>
    <property type="match status" value="1"/>
</dbReference>
<feature type="transmembrane region" description="Helical" evidence="8">
    <location>
        <begin position="104"/>
        <end position="123"/>
    </location>
</feature>
<keyword evidence="3" id="KW-0328">Glycosyltransferase</keyword>
<organism evidence="10">
    <name type="scientific">Schlesneria paludicola</name>
    <dbReference type="NCBI Taxonomy" id="360056"/>
    <lineage>
        <taxon>Bacteria</taxon>
        <taxon>Pseudomonadati</taxon>
        <taxon>Planctomycetota</taxon>
        <taxon>Planctomycetia</taxon>
        <taxon>Planctomycetales</taxon>
        <taxon>Planctomycetaceae</taxon>
        <taxon>Schlesneria</taxon>
    </lineage>
</organism>
<dbReference type="GO" id="GO:0009103">
    <property type="term" value="P:lipopolysaccharide biosynthetic process"/>
    <property type="evidence" value="ECO:0007669"/>
    <property type="project" value="TreeGrafter"/>
</dbReference>
<comment type="caution">
    <text evidence="10">The sequence shown here is derived from an EMBL/GenBank/DDBJ whole genome shotgun (WGS) entry which is preliminary data.</text>
</comment>
<feature type="transmembrane region" description="Helical" evidence="8">
    <location>
        <begin position="427"/>
        <end position="446"/>
    </location>
</feature>
<protein>
    <recommendedName>
        <fullName evidence="9">Glycosyltransferase RgtA/B/C/D-like domain-containing protein</fullName>
    </recommendedName>
</protein>
<keyword evidence="2" id="KW-1003">Cell membrane</keyword>
<feature type="transmembrane region" description="Helical" evidence="8">
    <location>
        <begin position="152"/>
        <end position="173"/>
    </location>
</feature>
<sequence>MRQLGERLSRPIAHWGAGGPAGLASLLAITLLVNFVGLGSHRALTDHEALLAGTAKVMLQSGDWIVPRIGDRTWVEKPPLPQWLAAACALLLQRWDEWSMRMPFALAGVASVLLTAHLAFRLFGPQVGWLSGAIQATCVYQAMYSRLAEGDVLLQAMVVGAITVFVSGETRWSMLTPGQRSSRRFAFWLLLASTNLVKGVAFGAVLTLLTCAGWFVLQGDVRGWRRWWSPVGLLIAITLAVMWPTLVLLREPSAGALWKEHSLGRVAGTLGYVEPPWYYLTTWPVQLLPWTPFLLIAAPTIGRAIVKDRRSPEAFCAWWMVSQMALLSCSSGKHHHYLIHALPALSPLIAHGVMQCRSWLRDVRRSWDGAIIVLGLAAAGGAVSAGFAVCREQLSWLDGLVATLLVSGSCAWLAWELRQRRPSRAWSALLLLVCCGHMLTQVVIMPRRDPSAADKRFLALVSQITPRDAPLVASGSQDIARHLFYVNRPIEGIWEVQDVARRFRTVDAVYLITRAQRIQELARLGEVVQVAQSEHTRRERSPADRYTLFLLHPSPRDSRRAMSLTSVDIPAPFAGQQR</sequence>
<comment type="subcellular location">
    <subcellularLocation>
        <location evidence="1">Cell membrane</location>
        <topology evidence="1">Multi-pass membrane protein</topology>
    </subcellularLocation>
</comment>
<name>A0A7C4QGH1_9PLAN</name>
<dbReference type="PANTHER" id="PTHR33908">
    <property type="entry name" value="MANNOSYLTRANSFERASE YKCB-RELATED"/>
    <property type="match status" value="1"/>
</dbReference>
<dbReference type="InterPro" id="IPR050297">
    <property type="entry name" value="LipidA_mod_glycosyltrf_83"/>
</dbReference>
<accession>A0A7C4QGH1</accession>
<evidence type="ECO:0000256" key="6">
    <source>
        <dbReference type="ARBA" id="ARBA00022989"/>
    </source>
</evidence>
<keyword evidence="4" id="KW-0808">Transferase</keyword>
<evidence type="ECO:0000256" key="4">
    <source>
        <dbReference type="ARBA" id="ARBA00022679"/>
    </source>
</evidence>
<keyword evidence="5 8" id="KW-0812">Transmembrane</keyword>
<dbReference type="GO" id="GO:0010041">
    <property type="term" value="P:response to iron(III) ion"/>
    <property type="evidence" value="ECO:0007669"/>
    <property type="project" value="TreeGrafter"/>
</dbReference>
<keyword evidence="6 8" id="KW-1133">Transmembrane helix</keyword>
<feature type="domain" description="Glycosyltransferase RgtA/B/C/D-like" evidence="9">
    <location>
        <begin position="77"/>
        <end position="219"/>
    </location>
</feature>
<evidence type="ECO:0000256" key="7">
    <source>
        <dbReference type="ARBA" id="ARBA00023136"/>
    </source>
</evidence>
<dbReference type="InterPro" id="IPR038731">
    <property type="entry name" value="RgtA/B/C-like"/>
</dbReference>
<evidence type="ECO:0000256" key="3">
    <source>
        <dbReference type="ARBA" id="ARBA00022676"/>
    </source>
</evidence>
<feature type="transmembrane region" description="Helical" evidence="8">
    <location>
        <begin position="185"/>
        <end position="215"/>
    </location>
</feature>
<keyword evidence="7 8" id="KW-0472">Membrane</keyword>
<evidence type="ECO:0000313" key="10">
    <source>
        <dbReference type="EMBL" id="HGT38141.1"/>
    </source>
</evidence>
<dbReference type="AlphaFoldDB" id="A0A7C4QGH1"/>
<dbReference type="Pfam" id="PF13231">
    <property type="entry name" value="PMT_2"/>
    <property type="match status" value="1"/>
</dbReference>
<reference evidence="10" key="1">
    <citation type="journal article" date="2020" name="mSystems">
        <title>Genome- and Community-Level Interaction Insights into Carbon Utilization and Element Cycling Functions of Hydrothermarchaeota in Hydrothermal Sediment.</title>
        <authorList>
            <person name="Zhou Z."/>
            <person name="Liu Y."/>
            <person name="Xu W."/>
            <person name="Pan J."/>
            <person name="Luo Z.H."/>
            <person name="Li M."/>
        </authorList>
    </citation>
    <scope>NUCLEOTIDE SEQUENCE [LARGE SCALE GENOMIC DNA]</scope>
    <source>
        <strain evidence="10">SpSt-508</strain>
    </source>
</reference>
<proteinExistence type="predicted"/>
<feature type="transmembrane region" description="Helical" evidence="8">
    <location>
        <begin position="367"/>
        <end position="389"/>
    </location>
</feature>
<dbReference type="GO" id="GO:0005886">
    <property type="term" value="C:plasma membrane"/>
    <property type="evidence" value="ECO:0007669"/>
    <property type="project" value="UniProtKB-SubCell"/>
</dbReference>
<evidence type="ECO:0000256" key="1">
    <source>
        <dbReference type="ARBA" id="ARBA00004651"/>
    </source>
</evidence>
<gene>
    <name evidence="10" type="ORF">ENS64_02565</name>
</gene>
<feature type="transmembrane region" description="Helical" evidence="8">
    <location>
        <begin position="12"/>
        <end position="36"/>
    </location>
</feature>
<feature type="transmembrane region" description="Helical" evidence="8">
    <location>
        <begin position="395"/>
        <end position="415"/>
    </location>
</feature>
<evidence type="ECO:0000256" key="5">
    <source>
        <dbReference type="ARBA" id="ARBA00022692"/>
    </source>
</evidence>
<evidence type="ECO:0000256" key="8">
    <source>
        <dbReference type="SAM" id="Phobius"/>
    </source>
</evidence>
<feature type="transmembrane region" description="Helical" evidence="8">
    <location>
        <begin position="227"/>
        <end position="249"/>
    </location>
</feature>
<dbReference type="EMBL" id="DSVQ01000006">
    <property type="protein sequence ID" value="HGT38141.1"/>
    <property type="molecule type" value="Genomic_DNA"/>
</dbReference>
<evidence type="ECO:0000256" key="2">
    <source>
        <dbReference type="ARBA" id="ARBA00022475"/>
    </source>
</evidence>
<dbReference type="GO" id="GO:0016763">
    <property type="term" value="F:pentosyltransferase activity"/>
    <property type="evidence" value="ECO:0007669"/>
    <property type="project" value="TreeGrafter"/>
</dbReference>